<feature type="compositionally biased region" description="Basic and acidic residues" evidence="5">
    <location>
        <begin position="743"/>
        <end position="754"/>
    </location>
</feature>
<feature type="transmembrane region" description="Helical" evidence="6">
    <location>
        <begin position="433"/>
        <end position="451"/>
    </location>
</feature>
<sequence length="794" mass="88423">MSTGSDHLFSSSGNGANDEAEPSYISIPQYDEPPVSIKDFGREVFADTPKKIKEYLLSLFPIIRWIYRYNFVWLYGDLIAGITVGAVLVPQSMSYAKIATLPPQIGLYSSFVGVMIYCFFATSKDVSIGPVAVMSLQTSKAIAHVIHKHPEYANDPTYIALGLSLLCGAIALGIGLLRLGFILEYIPMPAVLGFMTGSAFTIAAGQVPGLMGISKLFNTRDATHLVVIHTLQNLKHSNLDAAFGLVSLFILYFSRWLFAFLGKRYPKYERVFFFGSVLRNAFVIIFSTLISWGICHHHKNPKKFPISVLGTVPRGLQNVGYHTIDQNLASALAPELPISTVILLMEHIAIAKSFGRVNDYRINPNQELIAIGTTNMIGTFFNAYPATGSFSRSALKSKCGVRTPLAGIFTGIVVIVAIYGLTGTFYWISNASLSAVIIHAVTDLMAPWYVTWKFWKSSPVETIVFLGAVFLSVFVSLESGIYFSFAACLVFLLLRISFPTGQFLGRVEVVEYLNPNYSEANGAIEETSRIDNDPEDKKKYEVVRQTSSSGSANPKPTTVKKYTWVPLNHHNINKDVLIQPPPPGVFVFRPGESFTFPNAARQLEILVQEVRKQTRKGGVQQHQLTLGERPWNDHGPRHKVYDEGFVDERPLLRAVVFDFSASPHIDLNGVQALADIRQELNKYANREVEYHFVGILSVWSRRALMAHSFGGDNSETRPERHYVEISLRQAAGVDGSATEAVEEESKKKNKYRDEEERDTVSQLSNDGSYIPIIATNTPFFHLEIPNLEFPESRE</sequence>
<reference evidence="8 9" key="1">
    <citation type="submission" date="2016-02" db="EMBL/GenBank/DDBJ databases">
        <title>Complete genome sequence and transcriptome regulation of the pentose utilising yeast Sugiyamaella lignohabitans.</title>
        <authorList>
            <person name="Bellasio M."/>
            <person name="Peymann A."/>
            <person name="Valli M."/>
            <person name="Sipitzky M."/>
            <person name="Graf A."/>
            <person name="Sauer M."/>
            <person name="Marx H."/>
            <person name="Mattanovich D."/>
        </authorList>
    </citation>
    <scope>NUCLEOTIDE SEQUENCE [LARGE SCALE GENOMIC DNA]</scope>
    <source>
        <strain evidence="8 9">CBS 10342</strain>
    </source>
</reference>
<feature type="compositionally biased region" description="Polar residues" evidence="5">
    <location>
        <begin position="1"/>
        <end position="15"/>
    </location>
</feature>
<feature type="transmembrane region" description="Helical" evidence="6">
    <location>
        <begin position="405"/>
        <end position="427"/>
    </location>
</feature>
<evidence type="ECO:0000256" key="4">
    <source>
        <dbReference type="ARBA" id="ARBA00023136"/>
    </source>
</evidence>
<dbReference type="Proteomes" id="UP000189580">
    <property type="component" value="Chromosome b"/>
</dbReference>
<evidence type="ECO:0000256" key="6">
    <source>
        <dbReference type="SAM" id="Phobius"/>
    </source>
</evidence>
<keyword evidence="4 6" id="KW-0472">Membrane</keyword>
<dbReference type="InterPro" id="IPR001902">
    <property type="entry name" value="SLC26A/SulP_fam"/>
</dbReference>
<gene>
    <name evidence="8" type="primary">SUL1</name>
    <name evidence="8" type="ORF">AWJ20_2031</name>
</gene>
<dbReference type="GO" id="GO:0016020">
    <property type="term" value="C:membrane"/>
    <property type="evidence" value="ECO:0007669"/>
    <property type="project" value="UniProtKB-SubCell"/>
</dbReference>
<dbReference type="Gene3D" id="3.30.750.24">
    <property type="entry name" value="STAS domain"/>
    <property type="match status" value="1"/>
</dbReference>
<feature type="transmembrane region" description="Helical" evidence="6">
    <location>
        <begin position="158"/>
        <end position="179"/>
    </location>
</feature>
<dbReference type="GeneID" id="30033898"/>
<dbReference type="GO" id="GO:0055085">
    <property type="term" value="P:transmembrane transport"/>
    <property type="evidence" value="ECO:0007669"/>
    <property type="project" value="InterPro"/>
</dbReference>
<feature type="transmembrane region" description="Helical" evidence="6">
    <location>
        <begin position="241"/>
        <end position="259"/>
    </location>
</feature>
<comment type="subcellular location">
    <subcellularLocation>
        <location evidence="1">Membrane</location>
        <topology evidence="1">Multi-pass membrane protein</topology>
    </subcellularLocation>
</comment>
<feature type="transmembrane region" description="Helical" evidence="6">
    <location>
        <begin position="463"/>
        <end position="494"/>
    </location>
</feature>
<dbReference type="AlphaFoldDB" id="A0A167ETP7"/>
<evidence type="ECO:0000313" key="9">
    <source>
        <dbReference type="Proteomes" id="UP000189580"/>
    </source>
</evidence>
<dbReference type="InterPro" id="IPR011547">
    <property type="entry name" value="SLC26A/SulP_dom"/>
</dbReference>
<evidence type="ECO:0000256" key="2">
    <source>
        <dbReference type="ARBA" id="ARBA00022692"/>
    </source>
</evidence>
<feature type="transmembrane region" description="Helical" evidence="6">
    <location>
        <begin position="191"/>
        <end position="211"/>
    </location>
</feature>
<accession>A0A167ETP7</accession>
<dbReference type="Pfam" id="PF01740">
    <property type="entry name" value="STAS"/>
    <property type="match status" value="1"/>
</dbReference>
<feature type="transmembrane region" description="Helical" evidence="6">
    <location>
        <begin position="271"/>
        <end position="294"/>
    </location>
</feature>
<protein>
    <submittedName>
        <fullName evidence="8">Sul1p</fullName>
    </submittedName>
</protein>
<evidence type="ECO:0000259" key="7">
    <source>
        <dbReference type="PROSITE" id="PS50801"/>
    </source>
</evidence>
<dbReference type="InterPro" id="IPR002645">
    <property type="entry name" value="STAS_dom"/>
</dbReference>
<keyword evidence="9" id="KW-1185">Reference proteome</keyword>
<dbReference type="NCBIfam" id="TIGR00815">
    <property type="entry name" value="sulP"/>
    <property type="match status" value="1"/>
</dbReference>
<feature type="domain" description="STAS" evidence="7">
    <location>
        <begin position="583"/>
        <end position="695"/>
    </location>
</feature>
<keyword evidence="2 6" id="KW-0812">Transmembrane</keyword>
<dbReference type="KEGG" id="slb:AWJ20_2031"/>
<dbReference type="PROSITE" id="PS50801">
    <property type="entry name" value="STAS"/>
    <property type="match status" value="1"/>
</dbReference>
<evidence type="ECO:0000256" key="3">
    <source>
        <dbReference type="ARBA" id="ARBA00022989"/>
    </source>
</evidence>
<proteinExistence type="predicted"/>
<evidence type="ECO:0000256" key="1">
    <source>
        <dbReference type="ARBA" id="ARBA00004141"/>
    </source>
</evidence>
<dbReference type="PANTHER" id="PTHR11814">
    <property type="entry name" value="SULFATE TRANSPORTER"/>
    <property type="match status" value="1"/>
</dbReference>
<organism evidence="8 9">
    <name type="scientific">Sugiyamaella lignohabitans</name>
    <dbReference type="NCBI Taxonomy" id="796027"/>
    <lineage>
        <taxon>Eukaryota</taxon>
        <taxon>Fungi</taxon>
        <taxon>Dikarya</taxon>
        <taxon>Ascomycota</taxon>
        <taxon>Saccharomycotina</taxon>
        <taxon>Dipodascomycetes</taxon>
        <taxon>Dipodascales</taxon>
        <taxon>Trichomonascaceae</taxon>
        <taxon>Sugiyamaella</taxon>
    </lineage>
</organism>
<feature type="transmembrane region" description="Helical" evidence="6">
    <location>
        <begin position="72"/>
        <end position="93"/>
    </location>
</feature>
<dbReference type="RefSeq" id="XP_018736918.1">
    <property type="nucleotide sequence ID" value="XM_018878957.1"/>
</dbReference>
<name>A0A167ETP7_9ASCO</name>
<evidence type="ECO:0000256" key="5">
    <source>
        <dbReference type="SAM" id="MobiDB-lite"/>
    </source>
</evidence>
<dbReference type="Pfam" id="PF00916">
    <property type="entry name" value="Sulfate_transp"/>
    <property type="match status" value="1"/>
</dbReference>
<feature type="region of interest" description="Disordered" evidence="5">
    <location>
        <begin position="733"/>
        <end position="763"/>
    </location>
</feature>
<evidence type="ECO:0000313" key="8">
    <source>
        <dbReference type="EMBL" id="ANB14441.1"/>
    </source>
</evidence>
<keyword evidence="3 6" id="KW-1133">Transmembrane helix</keyword>
<dbReference type="OrthoDB" id="288203at2759"/>
<dbReference type="EMBL" id="CP014503">
    <property type="protein sequence ID" value="ANB14441.1"/>
    <property type="molecule type" value="Genomic_DNA"/>
</dbReference>
<feature type="transmembrane region" description="Helical" evidence="6">
    <location>
        <begin position="105"/>
        <end position="122"/>
    </location>
</feature>
<dbReference type="InterPro" id="IPR036513">
    <property type="entry name" value="STAS_dom_sf"/>
</dbReference>
<dbReference type="CDD" id="cd07042">
    <property type="entry name" value="STAS_SulP_like_sulfate_transporter"/>
    <property type="match status" value="1"/>
</dbReference>
<feature type="region of interest" description="Disordered" evidence="5">
    <location>
        <begin position="1"/>
        <end position="20"/>
    </location>
</feature>